<feature type="region of interest" description="Disordered" evidence="7">
    <location>
        <begin position="179"/>
        <end position="206"/>
    </location>
</feature>
<feature type="domain" description="Rhodanese" evidence="8">
    <location>
        <begin position="165"/>
        <end position="278"/>
    </location>
</feature>
<comment type="catalytic activity">
    <reaction evidence="5">
        <text>2-oxo-3-sulfanylpropanoate + [thioredoxin]-dithiol = [thioredoxin]-disulfide + hydrogen sulfide + pyruvate + H(+)</text>
        <dbReference type="Rhea" id="RHEA:21740"/>
        <dbReference type="Rhea" id="RHEA-COMP:10698"/>
        <dbReference type="Rhea" id="RHEA-COMP:10700"/>
        <dbReference type="ChEBI" id="CHEBI:15361"/>
        <dbReference type="ChEBI" id="CHEBI:15378"/>
        <dbReference type="ChEBI" id="CHEBI:29919"/>
        <dbReference type="ChEBI" id="CHEBI:29950"/>
        <dbReference type="ChEBI" id="CHEBI:50058"/>
        <dbReference type="ChEBI" id="CHEBI:57678"/>
        <dbReference type="EC" id="2.8.1.2"/>
    </reaction>
    <physiologicalReaction direction="left-to-right" evidence="5">
        <dbReference type="Rhea" id="RHEA:21741"/>
    </physiologicalReaction>
</comment>
<dbReference type="GO" id="GO:0004792">
    <property type="term" value="F:thiosulfate-cyanide sulfurtransferase activity"/>
    <property type="evidence" value="ECO:0007669"/>
    <property type="project" value="InterPro"/>
</dbReference>
<dbReference type="FunFam" id="3.40.250.10:FF:000001">
    <property type="entry name" value="Sulfurtransferase"/>
    <property type="match status" value="1"/>
</dbReference>
<dbReference type="GO" id="GO:0016784">
    <property type="term" value="F:3-mercaptopyruvate sulfurtransferase activity"/>
    <property type="evidence" value="ECO:0007669"/>
    <property type="project" value="UniProtKB-EC"/>
</dbReference>
<comment type="subcellular location">
    <subcellularLocation>
        <location evidence="1">Cytoplasm</location>
    </subcellularLocation>
</comment>
<evidence type="ECO:0000259" key="8">
    <source>
        <dbReference type="PROSITE" id="PS50206"/>
    </source>
</evidence>
<dbReference type="NCBIfam" id="NF008557">
    <property type="entry name" value="PRK11493.1"/>
    <property type="match status" value="1"/>
</dbReference>
<dbReference type="AlphaFoldDB" id="A0AAU7ZVD7"/>
<keyword evidence="4" id="KW-0677">Repeat</keyword>
<name>A0AAU7ZVD7_9BACT</name>
<dbReference type="KEGG" id="tpsc:RBB77_08490"/>
<dbReference type="PANTHER" id="PTHR11364">
    <property type="entry name" value="THIOSULFATE SULFERTANSFERASE"/>
    <property type="match status" value="1"/>
</dbReference>
<dbReference type="EMBL" id="CP132942">
    <property type="protein sequence ID" value="XCB34919.1"/>
    <property type="molecule type" value="Genomic_DNA"/>
</dbReference>
<dbReference type="InterPro" id="IPR001763">
    <property type="entry name" value="Rhodanese-like_dom"/>
</dbReference>
<dbReference type="RefSeq" id="WP_353066488.1">
    <property type="nucleotide sequence ID" value="NZ_CP132942.1"/>
</dbReference>
<dbReference type="Gene3D" id="3.40.250.10">
    <property type="entry name" value="Rhodanese-like domain"/>
    <property type="match status" value="2"/>
</dbReference>
<sequence>MSMNPLVAPSWLAARLEDPSTIVLDATLPPVGVTPPVDTRAHYLERHIPGALFFDIEDLSDHATPLPHMLPTPESFSRRMSALGVSDSNTIVIYEQHGVFSAPRAWWMLRTFGAQNVYVLNSSLRTWIDSGLPTESGPVHRAPATFHANLNRNAIADLAQLKDRLARHQQVLDARSATRFNGTAPEPRPGLSSGHMPGATSTPFTDLVEDGRLKPAEKLHEYFAAKNVDLHQPITTTCGSGVTAAVIALSLEVVGAQNVTLYDGSWAEYAQHPDSVIEKSS</sequence>
<dbReference type="SUPFAM" id="SSF52821">
    <property type="entry name" value="Rhodanese/Cell cycle control phosphatase"/>
    <property type="match status" value="2"/>
</dbReference>
<protein>
    <recommendedName>
        <fullName evidence="6">Sulfurtransferase</fullName>
    </recommendedName>
</protein>
<dbReference type="CDD" id="cd01449">
    <property type="entry name" value="TST_Repeat_2"/>
    <property type="match status" value="1"/>
</dbReference>
<dbReference type="CDD" id="cd01448">
    <property type="entry name" value="TST_Repeat_1"/>
    <property type="match status" value="1"/>
</dbReference>
<dbReference type="InterPro" id="IPR045078">
    <property type="entry name" value="TST/MPST-like"/>
</dbReference>
<dbReference type="PROSITE" id="PS00380">
    <property type="entry name" value="RHODANESE_1"/>
    <property type="match status" value="1"/>
</dbReference>
<keyword evidence="3 6" id="KW-0808">Transferase</keyword>
<evidence type="ECO:0000313" key="9">
    <source>
        <dbReference type="EMBL" id="XCB34919.1"/>
    </source>
</evidence>
<feature type="domain" description="Rhodanese" evidence="8">
    <location>
        <begin position="38"/>
        <end position="136"/>
    </location>
</feature>
<evidence type="ECO:0000256" key="4">
    <source>
        <dbReference type="ARBA" id="ARBA00022737"/>
    </source>
</evidence>
<evidence type="ECO:0000256" key="5">
    <source>
        <dbReference type="ARBA" id="ARBA00051793"/>
    </source>
</evidence>
<proteinExistence type="predicted"/>
<dbReference type="FunFam" id="3.40.250.10:FF:000015">
    <property type="entry name" value="Sulfurtransferase"/>
    <property type="match status" value="1"/>
</dbReference>
<evidence type="ECO:0000256" key="6">
    <source>
        <dbReference type="RuleBase" id="RU000507"/>
    </source>
</evidence>
<evidence type="ECO:0000256" key="1">
    <source>
        <dbReference type="ARBA" id="ARBA00004496"/>
    </source>
</evidence>
<keyword evidence="2" id="KW-0963">Cytoplasm</keyword>
<dbReference type="GO" id="GO:0005737">
    <property type="term" value="C:cytoplasm"/>
    <property type="evidence" value="ECO:0007669"/>
    <property type="project" value="UniProtKB-SubCell"/>
</dbReference>
<dbReference type="InterPro" id="IPR001307">
    <property type="entry name" value="Thiosulphate_STrfase_CS"/>
</dbReference>
<dbReference type="SMART" id="SM00450">
    <property type="entry name" value="RHOD"/>
    <property type="match status" value="2"/>
</dbReference>
<dbReference type="PROSITE" id="PS00683">
    <property type="entry name" value="RHODANESE_2"/>
    <property type="match status" value="1"/>
</dbReference>
<dbReference type="PANTHER" id="PTHR11364:SF27">
    <property type="entry name" value="SULFURTRANSFERASE"/>
    <property type="match status" value="1"/>
</dbReference>
<dbReference type="InterPro" id="IPR036873">
    <property type="entry name" value="Rhodanese-like_dom_sf"/>
</dbReference>
<evidence type="ECO:0000256" key="2">
    <source>
        <dbReference type="ARBA" id="ARBA00022490"/>
    </source>
</evidence>
<organism evidence="9">
    <name type="scientific">Tunturiibacter psychrotolerans</name>
    <dbReference type="NCBI Taxonomy" id="3069686"/>
    <lineage>
        <taxon>Bacteria</taxon>
        <taxon>Pseudomonadati</taxon>
        <taxon>Acidobacteriota</taxon>
        <taxon>Terriglobia</taxon>
        <taxon>Terriglobales</taxon>
        <taxon>Acidobacteriaceae</taxon>
        <taxon>Tunturiibacter</taxon>
    </lineage>
</organism>
<dbReference type="Pfam" id="PF00581">
    <property type="entry name" value="Rhodanese"/>
    <property type="match status" value="2"/>
</dbReference>
<dbReference type="PROSITE" id="PS50206">
    <property type="entry name" value="RHODANESE_3"/>
    <property type="match status" value="2"/>
</dbReference>
<reference evidence="9" key="1">
    <citation type="submission" date="2023-08" db="EMBL/GenBank/DDBJ databases">
        <authorList>
            <person name="Messyasz A."/>
            <person name="Mannisto M.K."/>
            <person name="Kerkhof L.J."/>
            <person name="Haggblom M."/>
        </authorList>
    </citation>
    <scope>NUCLEOTIDE SEQUENCE</scope>
    <source>
        <strain evidence="9">X5P6</strain>
    </source>
</reference>
<accession>A0AAU7ZVD7</accession>
<gene>
    <name evidence="9" type="primary">sseA</name>
    <name evidence="9" type="ORF">RBB77_08490</name>
</gene>
<reference evidence="9" key="2">
    <citation type="journal article" date="2024" name="Environ. Microbiol.">
        <title>Genome analysis and description of Tunturibacter gen. nov. expands the diversity of Terriglobia in tundra soils.</title>
        <authorList>
            <person name="Messyasz A."/>
            <person name="Mannisto M.K."/>
            <person name="Kerkhof L.J."/>
            <person name="Haggblom M.M."/>
        </authorList>
    </citation>
    <scope>NUCLEOTIDE SEQUENCE</scope>
    <source>
        <strain evidence="9">X5P6</strain>
    </source>
</reference>
<evidence type="ECO:0000256" key="3">
    <source>
        <dbReference type="ARBA" id="ARBA00022679"/>
    </source>
</evidence>
<evidence type="ECO:0000256" key="7">
    <source>
        <dbReference type="SAM" id="MobiDB-lite"/>
    </source>
</evidence>